<evidence type="ECO:0000313" key="3">
    <source>
        <dbReference type="EMBL" id="BCB84624.1"/>
    </source>
</evidence>
<organism evidence="3 4">
    <name type="scientific">Phytohabitans suffuscus</name>
    <dbReference type="NCBI Taxonomy" id="624315"/>
    <lineage>
        <taxon>Bacteria</taxon>
        <taxon>Bacillati</taxon>
        <taxon>Actinomycetota</taxon>
        <taxon>Actinomycetes</taxon>
        <taxon>Micromonosporales</taxon>
        <taxon>Micromonosporaceae</taxon>
    </lineage>
</organism>
<evidence type="ECO:0000259" key="2">
    <source>
        <dbReference type="Pfam" id="PF24839"/>
    </source>
</evidence>
<dbReference type="Proteomes" id="UP000503011">
    <property type="component" value="Chromosome"/>
</dbReference>
<reference evidence="3 4" key="1">
    <citation type="submission" date="2020-03" db="EMBL/GenBank/DDBJ databases">
        <title>Whole genome shotgun sequence of Phytohabitans suffuscus NBRC 105367.</title>
        <authorList>
            <person name="Komaki H."/>
            <person name="Tamura T."/>
        </authorList>
    </citation>
    <scope>NUCLEOTIDE SEQUENCE [LARGE SCALE GENOMIC DNA]</scope>
    <source>
        <strain evidence="3 4">NBRC 105367</strain>
    </source>
</reference>
<evidence type="ECO:0000256" key="1">
    <source>
        <dbReference type="SAM" id="MobiDB-lite"/>
    </source>
</evidence>
<dbReference type="KEGG" id="psuu:Psuf_019370"/>
<gene>
    <name evidence="3" type="ORF">Psuf_019370</name>
</gene>
<dbReference type="RefSeq" id="WP_173155885.1">
    <property type="nucleotide sequence ID" value="NZ_AP022871.1"/>
</dbReference>
<feature type="domain" description="DUF7718" evidence="2">
    <location>
        <begin position="43"/>
        <end position="106"/>
    </location>
</feature>
<dbReference type="AlphaFoldDB" id="A0A6F8YER1"/>
<dbReference type="InterPro" id="IPR056135">
    <property type="entry name" value="DUF7718"/>
</dbReference>
<sequence>MGKRPGKPKVGELADMTIRPPEPEPYELPPPDECEEIEGWVGLSDEDELRTRFMLWQDRYMVDFAIMQLARASGRWIQVARIDTCHRHVHRHQLSRDSPEDEHGTVYPLEAIPADGGWEVVDRWYDESLTLMQNEWQTYLGRWNGDRP</sequence>
<reference evidence="3 4" key="2">
    <citation type="submission" date="2020-03" db="EMBL/GenBank/DDBJ databases">
        <authorList>
            <person name="Ichikawa N."/>
            <person name="Kimura A."/>
            <person name="Kitahashi Y."/>
            <person name="Uohara A."/>
        </authorList>
    </citation>
    <scope>NUCLEOTIDE SEQUENCE [LARGE SCALE GENOMIC DNA]</scope>
    <source>
        <strain evidence="3 4">NBRC 105367</strain>
    </source>
</reference>
<accession>A0A6F8YER1</accession>
<name>A0A6F8YER1_9ACTN</name>
<protein>
    <recommendedName>
        <fullName evidence="2">DUF7718 domain-containing protein</fullName>
    </recommendedName>
</protein>
<dbReference type="Pfam" id="PF24839">
    <property type="entry name" value="DUF7718"/>
    <property type="match status" value="1"/>
</dbReference>
<keyword evidence="4" id="KW-1185">Reference proteome</keyword>
<proteinExistence type="predicted"/>
<feature type="region of interest" description="Disordered" evidence="1">
    <location>
        <begin position="1"/>
        <end position="31"/>
    </location>
</feature>
<dbReference type="EMBL" id="AP022871">
    <property type="protein sequence ID" value="BCB84624.1"/>
    <property type="molecule type" value="Genomic_DNA"/>
</dbReference>
<evidence type="ECO:0000313" key="4">
    <source>
        <dbReference type="Proteomes" id="UP000503011"/>
    </source>
</evidence>